<sequence>MRTLPSTLPMCRQRASQVVLPPNYISQVFTSLQPYLQRSCKSSPWYLLPELLEHLLHQSNIQLMYSPFCSQNAFWFYFVLEPFLSVLVGIYRVLASPVPKLGFIRQKETPRNSLLCCSSGLEVPSNLPHISSFQSIHVFVLYIMSSVLSCI</sequence>
<keyword evidence="1" id="KW-0472">Membrane</keyword>
<proteinExistence type="predicted"/>
<protein>
    <submittedName>
        <fullName evidence="2">Uncharacterized protein</fullName>
    </submittedName>
</protein>
<name>A0A8C8YSV8_PROSS</name>
<evidence type="ECO:0000313" key="3">
    <source>
        <dbReference type="Proteomes" id="UP000694414"/>
    </source>
</evidence>
<feature type="transmembrane region" description="Helical" evidence="1">
    <location>
        <begin position="74"/>
        <end position="95"/>
    </location>
</feature>
<accession>A0A8C8YSV8</accession>
<reference evidence="2" key="1">
    <citation type="submission" date="2025-08" db="UniProtKB">
        <authorList>
            <consortium name="Ensembl"/>
        </authorList>
    </citation>
    <scope>IDENTIFICATION</scope>
</reference>
<evidence type="ECO:0000313" key="2">
    <source>
        <dbReference type="Ensembl" id="ENSPSMP00000006623.1"/>
    </source>
</evidence>
<dbReference type="AlphaFoldDB" id="A0A8C8YSV8"/>
<keyword evidence="1" id="KW-1133">Transmembrane helix</keyword>
<dbReference type="Ensembl" id="ENSPSMT00000007815.1">
    <property type="protein sequence ID" value="ENSPSMP00000006623.1"/>
    <property type="gene ID" value="ENSPSMG00000004976.1"/>
</dbReference>
<reference evidence="2" key="2">
    <citation type="submission" date="2025-09" db="UniProtKB">
        <authorList>
            <consortium name="Ensembl"/>
        </authorList>
    </citation>
    <scope>IDENTIFICATION</scope>
</reference>
<organism evidence="2 3">
    <name type="scientific">Prolemur simus</name>
    <name type="common">Greater bamboo lemur</name>
    <name type="synonym">Hapalemur simus</name>
    <dbReference type="NCBI Taxonomy" id="1328070"/>
    <lineage>
        <taxon>Eukaryota</taxon>
        <taxon>Metazoa</taxon>
        <taxon>Chordata</taxon>
        <taxon>Craniata</taxon>
        <taxon>Vertebrata</taxon>
        <taxon>Euteleostomi</taxon>
        <taxon>Mammalia</taxon>
        <taxon>Eutheria</taxon>
        <taxon>Euarchontoglires</taxon>
        <taxon>Primates</taxon>
        <taxon>Strepsirrhini</taxon>
        <taxon>Lemuriformes</taxon>
        <taxon>Lemuridae</taxon>
        <taxon>Prolemur</taxon>
    </lineage>
</organism>
<dbReference type="Proteomes" id="UP000694414">
    <property type="component" value="Unplaced"/>
</dbReference>
<evidence type="ECO:0000256" key="1">
    <source>
        <dbReference type="SAM" id="Phobius"/>
    </source>
</evidence>
<keyword evidence="1" id="KW-0812">Transmembrane</keyword>
<keyword evidence="3" id="KW-1185">Reference proteome</keyword>